<accession>A0A6B9L708</accession>
<dbReference type="GeneID" id="60320948"/>
<keyword evidence="1" id="KW-0378">Hydrolase</keyword>
<proteinExistence type="predicted"/>
<dbReference type="GO" id="GO:0006508">
    <property type="term" value="P:proteolysis"/>
    <property type="evidence" value="ECO:0007669"/>
    <property type="project" value="UniProtKB-KW"/>
</dbReference>
<protein>
    <submittedName>
        <fullName evidence="1">Cysteine protease</fullName>
    </submittedName>
</protein>
<sequence>MTEHATGRVVNHDPRNRDYEAPRAAVRPVSVLHTLGPVLNQRDVNGCVGWTGANLLNAALAVGARSKFWGRTTQRFTRSYLGDEQGKELYSLATRNDPFRWTYPPSDNGSSGLGLGKALVALGAIDGYDWTFDFGQLIAHAQRQPVAIGIVWTDAMGDPDSKGLIHIGTDAQLRRAVDRNLGHEVTLRGINWPRKLARIRNQWGPDWGLKGDALIPLDELERLVIDHKGDCMVPRLAAA</sequence>
<dbReference type="Proteomes" id="UP000463946">
    <property type="component" value="Segment"/>
</dbReference>
<dbReference type="InterPro" id="IPR038765">
    <property type="entry name" value="Papain-like_cys_pep_sf"/>
</dbReference>
<evidence type="ECO:0000313" key="1">
    <source>
        <dbReference type="EMBL" id="QHB37386.1"/>
    </source>
</evidence>
<dbReference type="EMBL" id="MN813686">
    <property type="protein sequence ID" value="QHB37386.1"/>
    <property type="molecule type" value="Genomic_DNA"/>
</dbReference>
<gene>
    <name evidence="1" type="primary">84</name>
    <name evidence="1" type="ORF">PBI_BIRDSNEST_84</name>
</gene>
<reference evidence="1 2" key="1">
    <citation type="submission" date="2019-12" db="EMBL/GenBank/DDBJ databases">
        <authorList>
            <person name="Lauer M.J."/>
            <person name="Curtus N.L."/>
            <person name="Garlena R.A."/>
            <person name="Russell D.A."/>
            <person name="Pope W.H."/>
            <person name="Jacobs-Sera D."/>
            <person name="Hatfull G.F."/>
        </authorList>
    </citation>
    <scope>NUCLEOTIDE SEQUENCE [LARGE SCALE GENOMIC DNA]</scope>
</reference>
<dbReference type="GO" id="GO:0008233">
    <property type="term" value="F:peptidase activity"/>
    <property type="evidence" value="ECO:0007669"/>
    <property type="project" value="UniProtKB-KW"/>
</dbReference>
<dbReference type="GO" id="GO:0001897">
    <property type="term" value="P:symbiont-mediated cytolysis of host cell"/>
    <property type="evidence" value="ECO:0007669"/>
    <property type="project" value="UniProtKB-ARBA"/>
</dbReference>
<name>A0A6B9L708_9CAUD</name>
<dbReference type="RefSeq" id="YP_009949543.1">
    <property type="nucleotide sequence ID" value="NC_051581.1"/>
</dbReference>
<organism evidence="1 2">
    <name type="scientific">Mycobacterium phage BirdsNest</name>
    <dbReference type="NCBI Taxonomy" id="2686231"/>
    <lineage>
        <taxon>Viruses</taxon>
        <taxon>Duplodnaviria</taxon>
        <taxon>Heunggongvirae</taxon>
        <taxon>Uroviricota</taxon>
        <taxon>Caudoviricetes</taxon>
        <taxon>Bclasvirinae</taxon>
        <taxon>Birdsnestvirus</taxon>
        <taxon>Birdsnestvirus birdsnest</taxon>
    </lineage>
</organism>
<dbReference type="KEGG" id="vg:60320948"/>
<keyword evidence="2" id="KW-1185">Reference proteome</keyword>
<keyword evidence="1" id="KW-0645">Protease</keyword>
<dbReference type="Gene3D" id="3.90.70.10">
    <property type="entry name" value="Cysteine proteinases"/>
    <property type="match status" value="1"/>
</dbReference>
<dbReference type="SUPFAM" id="SSF54001">
    <property type="entry name" value="Cysteine proteinases"/>
    <property type="match status" value="1"/>
</dbReference>
<evidence type="ECO:0000313" key="2">
    <source>
        <dbReference type="Proteomes" id="UP000463946"/>
    </source>
</evidence>